<dbReference type="EMBL" id="CAJMWQ010000792">
    <property type="protein sequence ID" value="CAE6381906.1"/>
    <property type="molecule type" value="Genomic_DNA"/>
</dbReference>
<comment type="caution">
    <text evidence="2">The sequence shown here is derived from an EMBL/GenBank/DDBJ whole genome shotgun (WGS) entry which is preliminary data.</text>
</comment>
<dbReference type="AlphaFoldDB" id="A0A8H2WHX0"/>
<dbReference type="Proteomes" id="UP000663826">
    <property type="component" value="Unassembled WGS sequence"/>
</dbReference>
<gene>
    <name evidence="2" type="ORF">RDB_LOCUS21241</name>
</gene>
<proteinExistence type="predicted"/>
<sequence>MAATGSEVRSTQLKAFFFQHRTDPSRPVRVIIGGDDRSEEFDQRVIGPTAAGWYFGDPGQEIGDFTALGPDGNQDYVLIGRGLRVQPSSADHRLAWQYGIPMLVVTRRGTYVAGPESRITRSNGNDATLTNLVAQGNPEIEMGYDMVPQNQIPPYDPNAYLPVGGNIAFTPEHVQNQLDEPTGSQPNLPDGHGGGQNSGQENTHA</sequence>
<evidence type="ECO:0000313" key="3">
    <source>
        <dbReference type="Proteomes" id="UP000663826"/>
    </source>
</evidence>
<evidence type="ECO:0000313" key="2">
    <source>
        <dbReference type="EMBL" id="CAE6381906.1"/>
    </source>
</evidence>
<name>A0A8H2WHX0_9AGAM</name>
<organism evidence="2 3">
    <name type="scientific">Rhizoctonia solani</name>
    <dbReference type="NCBI Taxonomy" id="456999"/>
    <lineage>
        <taxon>Eukaryota</taxon>
        <taxon>Fungi</taxon>
        <taxon>Dikarya</taxon>
        <taxon>Basidiomycota</taxon>
        <taxon>Agaricomycotina</taxon>
        <taxon>Agaricomycetes</taxon>
        <taxon>Cantharellales</taxon>
        <taxon>Ceratobasidiaceae</taxon>
        <taxon>Rhizoctonia</taxon>
    </lineage>
</organism>
<feature type="region of interest" description="Disordered" evidence="1">
    <location>
        <begin position="177"/>
        <end position="205"/>
    </location>
</feature>
<reference evidence="2" key="1">
    <citation type="submission" date="2021-01" db="EMBL/GenBank/DDBJ databases">
        <authorList>
            <person name="Kaushik A."/>
        </authorList>
    </citation>
    <scope>NUCLEOTIDE SEQUENCE</scope>
    <source>
        <strain evidence="2">AG1-1B</strain>
    </source>
</reference>
<accession>A0A8H2WHX0</accession>
<evidence type="ECO:0000256" key="1">
    <source>
        <dbReference type="SAM" id="MobiDB-lite"/>
    </source>
</evidence>
<feature type="compositionally biased region" description="Polar residues" evidence="1">
    <location>
        <begin position="177"/>
        <end position="187"/>
    </location>
</feature>
<protein>
    <submittedName>
        <fullName evidence="2">Uncharacterized protein</fullName>
    </submittedName>
</protein>